<organism evidence="1 2">
    <name type="scientific">Datura stramonium</name>
    <name type="common">Jimsonweed</name>
    <name type="synonym">Common thornapple</name>
    <dbReference type="NCBI Taxonomy" id="4076"/>
    <lineage>
        <taxon>Eukaryota</taxon>
        <taxon>Viridiplantae</taxon>
        <taxon>Streptophyta</taxon>
        <taxon>Embryophyta</taxon>
        <taxon>Tracheophyta</taxon>
        <taxon>Spermatophyta</taxon>
        <taxon>Magnoliopsida</taxon>
        <taxon>eudicotyledons</taxon>
        <taxon>Gunneridae</taxon>
        <taxon>Pentapetalae</taxon>
        <taxon>asterids</taxon>
        <taxon>lamiids</taxon>
        <taxon>Solanales</taxon>
        <taxon>Solanaceae</taxon>
        <taxon>Solanoideae</taxon>
        <taxon>Datureae</taxon>
        <taxon>Datura</taxon>
    </lineage>
</organism>
<accession>A0ABS8TI56</accession>
<gene>
    <name evidence="1" type="ORF">HAX54_011509</name>
</gene>
<protein>
    <submittedName>
        <fullName evidence="1">Uncharacterized protein</fullName>
    </submittedName>
</protein>
<sequence length="144" mass="15936">MVLDGFLVALMVEDLFVPLETGLENRNDHQRCNLESHGLNKNGSSGFLWIWRLTICSGASGNVTTLDVAFMLNDLAVKTDVDHRKLTLCPETLLTIILVFIIIVEHKSFLYPLQHVVGPQGINDSGHLLPYSECTGGDVSSWEV</sequence>
<evidence type="ECO:0000313" key="2">
    <source>
        <dbReference type="Proteomes" id="UP000823775"/>
    </source>
</evidence>
<keyword evidence="2" id="KW-1185">Reference proteome</keyword>
<name>A0ABS8TI56_DATST</name>
<dbReference type="Proteomes" id="UP000823775">
    <property type="component" value="Unassembled WGS sequence"/>
</dbReference>
<proteinExistence type="predicted"/>
<evidence type="ECO:0000313" key="1">
    <source>
        <dbReference type="EMBL" id="MCD7471194.1"/>
    </source>
</evidence>
<comment type="caution">
    <text evidence="1">The sequence shown here is derived from an EMBL/GenBank/DDBJ whole genome shotgun (WGS) entry which is preliminary data.</text>
</comment>
<dbReference type="EMBL" id="JACEIK010001655">
    <property type="protein sequence ID" value="MCD7471194.1"/>
    <property type="molecule type" value="Genomic_DNA"/>
</dbReference>
<reference evidence="1 2" key="1">
    <citation type="journal article" date="2021" name="BMC Genomics">
        <title>Datura genome reveals duplications of psychoactive alkaloid biosynthetic genes and high mutation rate following tissue culture.</title>
        <authorList>
            <person name="Rajewski A."/>
            <person name="Carter-House D."/>
            <person name="Stajich J."/>
            <person name="Litt A."/>
        </authorList>
    </citation>
    <scope>NUCLEOTIDE SEQUENCE [LARGE SCALE GENOMIC DNA]</scope>
    <source>
        <strain evidence="1">AR-01</strain>
    </source>
</reference>